<dbReference type="Proteomes" id="UP000326678">
    <property type="component" value="Chromosome Gxm1"/>
</dbReference>
<proteinExistence type="predicted"/>
<name>A0A5P8VV73_9NOSO</name>
<accession>A0A5P8VV73</accession>
<dbReference type="AlphaFoldDB" id="A0A5P8VV73"/>
<gene>
    <name evidence="1" type="ORF">GXM_01795</name>
</gene>
<organism evidence="1 2">
    <name type="scientific">Nostoc sphaeroides CCNUC1</name>
    <dbReference type="NCBI Taxonomy" id="2653204"/>
    <lineage>
        <taxon>Bacteria</taxon>
        <taxon>Bacillati</taxon>
        <taxon>Cyanobacteriota</taxon>
        <taxon>Cyanophyceae</taxon>
        <taxon>Nostocales</taxon>
        <taxon>Nostocaceae</taxon>
        <taxon>Nostoc</taxon>
    </lineage>
</organism>
<keyword evidence="2" id="KW-1185">Reference proteome</keyword>
<reference evidence="1 2" key="1">
    <citation type="submission" date="2019-10" db="EMBL/GenBank/DDBJ databases">
        <title>Genomic and transcriptomic insights into the perfect genentic adaptation of a filamentous nitrogen-fixing cyanobacterium to rice fields.</title>
        <authorList>
            <person name="Chen Z."/>
        </authorList>
    </citation>
    <scope>NUCLEOTIDE SEQUENCE [LARGE SCALE GENOMIC DNA]</scope>
    <source>
        <strain evidence="1">CCNUC1</strain>
    </source>
</reference>
<sequence>MCLRQSEAVAYTTKKFNKPTKNTKPIQAAEPTQSNFLDSTQFWGVA</sequence>
<evidence type="ECO:0000313" key="1">
    <source>
        <dbReference type="EMBL" id="QFS44322.1"/>
    </source>
</evidence>
<evidence type="ECO:0000313" key="2">
    <source>
        <dbReference type="Proteomes" id="UP000326678"/>
    </source>
</evidence>
<dbReference type="EMBL" id="CP045226">
    <property type="protein sequence ID" value="QFS44322.1"/>
    <property type="molecule type" value="Genomic_DNA"/>
</dbReference>
<protein>
    <submittedName>
        <fullName evidence="1">Uncharacterized protein</fullName>
    </submittedName>
</protein>
<dbReference type="KEGG" id="nsh:GXM_01795"/>